<sequence length="280" mass="30708">MAAADPNIIHVEYRGRVAILTIDNDKKLNAFTQLQYYDLAQKLREVATHDEVYITVLIGKGRYFSAGADVSIISSGPPTTATPRETHKHWLHNFAAFNLNVTQAFATHPKILVAALNGPAIGLSAALAAFADFVYATPHTFLLTPFSSLGLVTEGGASRALVQRLGISKANEALLMSRRIPVEDLLATGFVNRVFESVGKGPGEDAKFRDLVLREVDERLGPHLIGESLTGIKALIRAPEVEILERQNVKEVFAGLERFMKGVPQEEFRKIASGEKRHKL</sequence>
<dbReference type="GO" id="GO:0006635">
    <property type="term" value="P:fatty acid beta-oxidation"/>
    <property type="evidence" value="ECO:0007669"/>
    <property type="project" value="TreeGrafter"/>
</dbReference>
<comment type="similarity">
    <text evidence="3">Belongs to the enoyl-CoA hydratase/isomerase family.</text>
</comment>
<dbReference type="AlphaFoldDB" id="A0A3N2PVF2"/>
<name>A0A3N2PVF2_SODAK</name>
<dbReference type="Proteomes" id="UP000272025">
    <property type="component" value="Unassembled WGS sequence"/>
</dbReference>
<evidence type="ECO:0000256" key="5">
    <source>
        <dbReference type="ARBA" id="ARBA00023235"/>
    </source>
</evidence>
<dbReference type="GO" id="GO:0005782">
    <property type="term" value="C:peroxisomal matrix"/>
    <property type="evidence" value="ECO:0007669"/>
    <property type="project" value="TreeGrafter"/>
</dbReference>
<evidence type="ECO:0000313" key="6">
    <source>
        <dbReference type="EMBL" id="ROT38493.1"/>
    </source>
</evidence>
<reference evidence="6 7" key="1">
    <citation type="journal article" date="2018" name="Mol. Ecol.">
        <title>The obligate alkalophilic soda-lake fungus Sodiomyces alkalinus has shifted to a protein diet.</title>
        <authorList>
            <person name="Grum-Grzhimaylo A.A."/>
            <person name="Falkoski D.L."/>
            <person name="van den Heuvel J."/>
            <person name="Valero-Jimenez C.A."/>
            <person name="Min B."/>
            <person name="Choi I.G."/>
            <person name="Lipzen A."/>
            <person name="Daum C.G."/>
            <person name="Aanen D.K."/>
            <person name="Tsang A."/>
            <person name="Henrissat B."/>
            <person name="Bilanenko E.N."/>
            <person name="de Vries R.P."/>
            <person name="van Kan J.A.L."/>
            <person name="Grigoriev I.V."/>
            <person name="Debets A.J.M."/>
        </authorList>
    </citation>
    <scope>NUCLEOTIDE SEQUENCE [LARGE SCALE GENOMIC DNA]</scope>
    <source>
        <strain evidence="6 7">F11</strain>
    </source>
</reference>
<gene>
    <name evidence="6" type="ORF">SODALDRAFT_333089</name>
</gene>
<dbReference type="FunFam" id="3.90.226.10:FF:000048">
    <property type="entry name" value="3,2-trans-enoyl-CoA isomerase"/>
    <property type="match status" value="1"/>
</dbReference>
<dbReference type="CDD" id="cd06558">
    <property type="entry name" value="crotonase-like"/>
    <property type="match status" value="1"/>
</dbReference>
<dbReference type="InterPro" id="IPR051053">
    <property type="entry name" value="ECH/Chromodomain_protein"/>
</dbReference>
<proteinExistence type="inferred from homology"/>
<comment type="subcellular location">
    <subcellularLocation>
        <location evidence="1">Peroxisome</location>
    </subcellularLocation>
</comment>
<organism evidence="6 7">
    <name type="scientific">Sodiomyces alkalinus (strain CBS 110278 / VKM F-3762 / F11)</name>
    <name type="common">Alkaliphilic filamentous fungus</name>
    <dbReference type="NCBI Taxonomy" id="1314773"/>
    <lineage>
        <taxon>Eukaryota</taxon>
        <taxon>Fungi</taxon>
        <taxon>Dikarya</taxon>
        <taxon>Ascomycota</taxon>
        <taxon>Pezizomycotina</taxon>
        <taxon>Sordariomycetes</taxon>
        <taxon>Hypocreomycetidae</taxon>
        <taxon>Glomerellales</taxon>
        <taxon>Plectosphaerellaceae</taxon>
        <taxon>Sodiomyces</taxon>
    </lineage>
</organism>
<dbReference type="Pfam" id="PF00378">
    <property type="entry name" value="ECH_1"/>
    <property type="match status" value="1"/>
</dbReference>
<dbReference type="GeneID" id="39580358"/>
<keyword evidence="5 6" id="KW-0413">Isomerase</keyword>
<evidence type="ECO:0000256" key="3">
    <source>
        <dbReference type="ARBA" id="ARBA00005254"/>
    </source>
</evidence>
<evidence type="ECO:0000256" key="1">
    <source>
        <dbReference type="ARBA" id="ARBA00004275"/>
    </source>
</evidence>
<dbReference type="OrthoDB" id="448450at2759"/>
<evidence type="ECO:0000256" key="2">
    <source>
        <dbReference type="ARBA" id="ARBA00005005"/>
    </source>
</evidence>
<accession>A0A3N2PVF2</accession>
<protein>
    <submittedName>
        <fullName evidence="6">Enoyl-CoA hydratase/isomerase</fullName>
    </submittedName>
</protein>
<dbReference type="PANTHER" id="PTHR43684">
    <property type="match status" value="1"/>
</dbReference>
<evidence type="ECO:0000256" key="4">
    <source>
        <dbReference type="ARBA" id="ARBA00023140"/>
    </source>
</evidence>
<comment type="pathway">
    <text evidence="2">Lipid metabolism; fatty acid beta-oxidation.</text>
</comment>
<evidence type="ECO:0000313" key="7">
    <source>
        <dbReference type="Proteomes" id="UP000272025"/>
    </source>
</evidence>
<dbReference type="STRING" id="1314773.A0A3N2PVF2"/>
<dbReference type="InterPro" id="IPR001753">
    <property type="entry name" value="Enoyl-CoA_hydra/iso"/>
</dbReference>
<dbReference type="PANTHER" id="PTHR43684:SF1">
    <property type="entry name" value="ENOYL-COA DELTA ISOMERASE 2"/>
    <property type="match status" value="1"/>
</dbReference>
<keyword evidence="4" id="KW-0576">Peroxisome</keyword>
<dbReference type="RefSeq" id="XP_028466299.1">
    <property type="nucleotide sequence ID" value="XM_028611880.1"/>
</dbReference>
<dbReference type="EMBL" id="ML119055">
    <property type="protein sequence ID" value="ROT38493.1"/>
    <property type="molecule type" value="Genomic_DNA"/>
</dbReference>
<dbReference type="SUPFAM" id="SSF52096">
    <property type="entry name" value="ClpP/crotonase"/>
    <property type="match status" value="1"/>
</dbReference>
<dbReference type="InterPro" id="IPR029045">
    <property type="entry name" value="ClpP/crotonase-like_dom_sf"/>
</dbReference>
<dbReference type="GO" id="GO:0004165">
    <property type="term" value="F:delta(3)-delta(2)-enoyl-CoA isomerase activity"/>
    <property type="evidence" value="ECO:0007669"/>
    <property type="project" value="UniProtKB-ARBA"/>
</dbReference>
<dbReference type="Gene3D" id="3.90.226.10">
    <property type="entry name" value="2-enoyl-CoA Hydratase, Chain A, domain 1"/>
    <property type="match status" value="1"/>
</dbReference>
<keyword evidence="7" id="KW-1185">Reference proteome</keyword>